<dbReference type="Gene3D" id="3.40.50.300">
    <property type="entry name" value="P-loop containing nucleotide triphosphate hydrolases"/>
    <property type="match status" value="1"/>
</dbReference>
<keyword evidence="3 5" id="KW-0067">ATP-binding</keyword>
<dbReference type="OrthoDB" id="9799337at2"/>
<dbReference type="GO" id="GO:0016887">
    <property type="term" value="F:ATP hydrolysis activity"/>
    <property type="evidence" value="ECO:0007669"/>
    <property type="project" value="InterPro"/>
</dbReference>
<dbReference type="EMBL" id="QSLN01000001">
    <property type="protein sequence ID" value="RDV84846.1"/>
    <property type="molecule type" value="Genomic_DNA"/>
</dbReference>
<evidence type="ECO:0000259" key="4">
    <source>
        <dbReference type="PROSITE" id="PS50893"/>
    </source>
</evidence>
<organism evidence="5 6">
    <name type="scientific">Ammonifex thiophilus</name>
    <dbReference type="NCBI Taxonomy" id="444093"/>
    <lineage>
        <taxon>Bacteria</taxon>
        <taxon>Bacillati</taxon>
        <taxon>Bacillota</taxon>
        <taxon>Clostridia</taxon>
        <taxon>Thermoanaerobacterales</taxon>
        <taxon>Thermoanaerobacteraceae</taxon>
        <taxon>Ammonifex</taxon>
    </lineage>
</organism>
<feature type="domain" description="ABC transporter" evidence="4">
    <location>
        <begin position="1"/>
        <end position="236"/>
    </location>
</feature>
<dbReference type="InterPro" id="IPR003439">
    <property type="entry name" value="ABC_transporter-like_ATP-bd"/>
</dbReference>
<evidence type="ECO:0000313" key="6">
    <source>
        <dbReference type="Proteomes" id="UP000256329"/>
    </source>
</evidence>
<dbReference type="InterPro" id="IPR003593">
    <property type="entry name" value="AAA+_ATPase"/>
</dbReference>
<keyword evidence="1" id="KW-0813">Transport</keyword>
<evidence type="ECO:0000256" key="3">
    <source>
        <dbReference type="ARBA" id="ARBA00022840"/>
    </source>
</evidence>
<dbReference type="SUPFAM" id="SSF52540">
    <property type="entry name" value="P-loop containing nucleoside triphosphate hydrolases"/>
    <property type="match status" value="1"/>
</dbReference>
<dbReference type="PANTHER" id="PTHR42734">
    <property type="entry name" value="METAL TRANSPORT SYSTEM ATP-BINDING PROTEIN TM_0124-RELATED"/>
    <property type="match status" value="1"/>
</dbReference>
<dbReference type="PROSITE" id="PS00211">
    <property type="entry name" value="ABC_TRANSPORTER_1"/>
    <property type="match status" value="1"/>
</dbReference>
<accession>A0A3D8P692</accession>
<dbReference type="Pfam" id="PF00005">
    <property type="entry name" value="ABC_tran"/>
    <property type="match status" value="1"/>
</dbReference>
<keyword evidence="6" id="KW-1185">Reference proteome</keyword>
<reference evidence="5 6" key="1">
    <citation type="submission" date="2018-08" db="EMBL/GenBank/DDBJ databases">
        <title>Form III RuBisCO-mediated autotrophy in Thermodesulfobium bacteria.</title>
        <authorList>
            <person name="Toshchakov S.V."/>
            <person name="Kublanov I.V."/>
            <person name="Frolov E."/>
            <person name="Bonch-Osmolovskaya E.A."/>
            <person name="Tourova T.P."/>
            <person name="Chernych N.A."/>
            <person name="Lebedinsky A.V."/>
        </authorList>
    </citation>
    <scope>NUCLEOTIDE SEQUENCE [LARGE SCALE GENOMIC DNA]</scope>
    <source>
        <strain evidence="5 6">SR</strain>
    </source>
</reference>
<name>A0A3D8P692_9THEO</name>
<dbReference type="InterPro" id="IPR017871">
    <property type="entry name" value="ABC_transporter-like_CS"/>
</dbReference>
<gene>
    <name evidence="5" type="ORF">DXX99_02065</name>
</gene>
<sequence>MKLEVKELACGYGGRVQGVSFALEAGEIICLPGPNGSGKTTLLKTVLGLLPPLGGEVRLNGKRLNYRARRFLAQTMGYVPQNHIPPFPFRVLEVVLMGRTPHLSALASPRDEDLALARRLLRDLGIAHLEERPYTEVSGGERQLVLIARALAQCPRILLLDEPTASLDFGNQFMVLQNLRRLAASGLAVLMTTHFPDHALLYGHRVLLLRGGEVVGYGPPGEVITEESLARLYRVKARIVRVQLDGAGEARICIPLM</sequence>
<dbReference type="PANTHER" id="PTHR42734:SF19">
    <property type="entry name" value="IRON COMPOUNDS ABC TRANSPORTER, ATP-BINDING PROTEIN"/>
    <property type="match status" value="1"/>
</dbReference>
<evidence type="ECO:0000256" key="1">
    <source>
        <dbReference type="ARBA" id="ARBA00022448"/>
    </source>
</evidence>
<dbReference type="Proteomes" id="UP000256329">
    <property type="component" value="Unassembled WGS sequence"/>
</dbReference>
<dbReference type="RefSeq" id="WP_115791840.1">
    <property type="nucleotide sequence ID" value="NZ_QSLN01000001.1"/>
</dbReference>
<dbReference type="InterPro" id="IPR027417">
    <property type="entry name" value="P-loop_NTPase"/>
</dbReference>
<evidence type="ECO:0000313" key="5">
    <source>
        <dbReference type="EMBL" id="RDV84846.1"/>
    </source>
</evidence>
<evidence type="ECO:0000256" key="2">
    <source>
        <dbReference type="ARBA" id="ARBA00022741"/>
    </source>
</evidence>
<dbReference type="PROSITE" id="PS50893">
    <property type="entry name" value="ABC_TRANSPORTER_2"/>
    <property type="match status" value="1"/>
</dbReference>
<dbReference type="GO" id="GO:0005524">
    <property type="term" value="F:ATP binding"/>
    <property type="evidence" value="ECO:0007669"/>
    <property type="project" value="UniProtKB-KW"/>
</dbReference>
<protein>
    <submittedName>
        <fullName evidence="5">ABC transporter ATP-binding protein</fullName>
    </submittedName>
</protein>
<dbReference type="CDD" id="cd03214">
    <property type="entry name" value="ABC_Iron-Siderophores_B12_Hemin"/>
    <property type="match status" value="1"/>
</dbReference>
<proteinExistence type="predicted"/>
<dbReference type="AlphaFoldDB" id="A0A3D8P692"/>
<dbReference type="InterPro" id="IPR050153">
    <property type="entry name" value="Metal_Ion_Import_ABC"/>
</dbReference>
<keyword evidence="2" id="KW-0547">Nucleotide-binding</keyword>
<dbReference type="FunFam" id="3.40.50.300:FF:000134">
    <property type="entry name" value="Iron-enterobactin ABC transporter ATP-binding protein"/>
    <property type="match status" value="1"/>
</dbReference>
<dbReference type="SMART" id="SM00382">
    <property type="entry name" value="AAA"/>
    <property type="match status" value="1"/>
</dbReference>
<comment type="caution">
    <text evidence="5">The sequence shown here is derived from an EMBL/GenBank/DDBJ whole genome shotgun (WGS) entry which is preliminary data.</text>
</comment>